<protein>
    <submittedName>
        <fullName evidence="1">Uncharacterized protein</fullName>
    </submittedName>
</protein>
<accession>A0A2T5G854</accession>
<organism evidence="1 2">
    <name type="scientific">Hydrogenibacillus schlegelii</name>
    <name type="common">Bacillus schlegelii</name>
    <dbReference type="NCBI Taxonomy" id="1484"/>
    <lineage>
        <taxon>Bacteria</taxon>
        <taxon>Bacillati</taxon>
        <taxon>Bacillota</taxon>
        <taxon>Bacilli</taxon>
        <taxon>Bacillales</taxon>
        <taxon>Bacillales Family X. Incertae Sedis</taxon>
        <taxon>Hydrogenibacillus</taxon>
    </lineage>
</organism>
<evidence type="ECO:0000313" key="2">
    <source>
        <dbReference type="Proteomes" id="UP000244180"/>
    </source>
</evidence>
<dbReference type="RefSeq" id="WP_169816955.1">
    <property type="nucleotide sequence ID" value="NZ_JXBB01000045.1"/>
</dbReference>
<sequence>MRKRGKNAVRYGPEDWEAWAAALAFVDSALIGVAAFPVEPDVVTAGRRLWTRLEALGRLEASLRGRLALLPPVIEYGRLRKESMEFEAVRRAFRYVFLAPLDEALPGARTGEDGASGRLIVLPPNGDERMWYRVIVDTWHGGES</sequence>
<comment type="caution">
    <text evidence="1">The sequence shown here is derived from an EMBL/GenBank/DDBJ whole genome shotgun (WGS) entry which is preliminary data.</text>
</comment>
<proteinExistence type="predicted"/>
<dbReference type="AlphaFoldDB" id="A0A2T5G854"/>
<reference evidence="1 2" key="1">
    <citation type="submission" date="2017-08" db="EMBL/GenBank/DDBJ databases">
        <title>Burning lignite coal seam in the remote Altai Mountains harbors a hydrogen-driven thermophilic microbial community.</title>
        <authorList>
            <person name="Kadnikov V.V."/>
            <person name="Mardanov A.V."/>
            <person name="Ivasenko D."/>
            <person name="Beletsky A.V."/>
            <person name="Karnachuk O.V."/>
            <person name="Ravin N.V."/>
        </authorList>
    </citation>
    <scope>NUCLEOTIDE SEQUENCE [LARGE SCALE GENOMIC DNA]</scope>
    <source>
        <strain evidence="1">AL33</strain>
    </source>
</reference>
<gene>
    <name evidence="1" type="ORF">HSCHL_0415</name>
</gene>
<name>A0A2T5G854_HYDSH</name>
<dbReference type="Proteomes" id="UP000244180">
    <property type="component" value="Unassembled WGS sequence"/>
</dbReference>
<dbReference type="EMBL" id="PEBV01000025">
    <property type="protein sequence ID" value="PTQ52364.1"/>
    <property type="molecule type" value="Genomic_DNA"/>
</dbReference>
<evidence type="ECO:0000313" key="1">
    <source>
        <dbReference type="EMBL" id="PTQ52364.1"/>
    </source>
</evidence>